<organism evidence="1">
    <name type="scientific">Arundo donax</name>
    <name type="common">Giant reed</name>
    <name type="synonym">Donax arundinaceus</name>
    <dbReference type="NCBI Taxonomy" id="35708"/>
    <lineage>
        <taxon>Eukaryota</taxon>
        <taxon>Viridiplantae</taxon>
        <taxon>Streptophyta</taxon>
        <taxon>Embryophyta</taxon>
        <taxon>Tracheophyta</taxon>
        <taxon>Spermatophyta</taxon>
        <taxon>Magnoliopsida</taxon>
        <taxon>Liliopsida</taxon>
        <taxon>Poales</taxon>
        <taxon>Poaceae</taxon>
        <taxon>PACMAD clade</taxon>
        <taxon>Arundinoideae</taxon>
        <taxon>Arundineae</taxon>
        <taxon>Arundo</taxon>
    </lineage>
</organism>
<accession>A0A0A9HR57</accession>
<dbReference type="AlphaFoldDB" id="A0A0A9HR57"/>
<evidence type="ECO:0000313" key="1">
    <source>
        <dbReference type="EMBL" id="JAE35408.1"/>
    </source>
</evidence>
<reference evidence="1" key="1">
    <citation type="submission" date="2014-09" db="EMBL/GenBank/DDBJ databases">
        <authorList>
            <person name="Magalhaes I.L.F."/>
            <person name="Oliveira U."/>
            <person name="Santos F.R."/>
            <person name="Vidigal T.H.D.A."/>
            <person name="Brescovit A.D."/>
            <person name="Santos A.J."/>
        </authorList>
    </citation>
    <scope>NUCLEOTIDE SEQUENCE</scope>
    <source>
        <tissue evidence="1">Shoot tissue taken approximately 20 cm above the soil surface</tissue>
    </source>
</reference>
<protein>
    <submittedName>
        <fullName evidence="1">Uncharacterized protein</fullName>
    </submittedName>
</protein>
<reference evidence="1" key="2">
    <citation type="journal article" date="2015" name="Data Brief">
        <title>Shoot transcriptome of the giant reed, Arundo donax.</title>
        <authorList>
            <person name="Barrero R.A."/>
            <person name="Guerrero F.D."/>
            <person name="Moolhuijzen P."/>
            <person name="Goolsby J.A."/>
            <person name="Tidwell J."/>
            <person name="Bellgard S.E."/>
            <person name="Bellgard M.I."/>
        </authorList>
    </citation>
    <scope>NUCLEOTIDE SEQUENCE</scope>
    <source>
        <tissue evidence="1">Shoot tissue taken approximately 20 cm above the soil surface</tissue>
    </source>
</reference>
<sequence>MCLCMIQFKLEKMKLLAKDTRHLLVVAG</sequence>
<name>A0A0A9HR57_ARUDO</name>
<proteinExistence type="predicted"/>
<dbReference type="EMBL" id="GBRH01162488">
    <property type="protein sequence ID" value="JAE35408.1"/>
    <property type="molecule type" value="Transcribed_RNA"/>
</dbReference>